<dbReference type="OrthoDB" id="990284at2759"/>
<dbReference type="EMBL" id="JAHUZN010000001">
    <property type="protein sequence ID" value="KAG8503277.1"/>
    <property type="molecule type" value="Genomic_DNA"/>
</dbReference>
<evidence type="ECO:0000256" key="1">
    <source>
        <dbReference type="SAM" id="SignalP"/>
    </source>
</evidence>
<proteinExistence type="predicted"/>
<dbReference type="GO" id="GO:0005975">
    <property type="term" value="P:carbohydrate metabolic process"/>
    <property type="evidence" value="ECO:0007669"/>
    <property type="project" value="InterPro"/>
</dbReference>
<organism evidence="3 4">
    <name type="scientific">Gossypium anomalum</name>
    <dbReference type="NCBI Taxonomy" id="47600"/>
    <lineage>
        <taxon>Eukaryota</taxon>
        <taxon>Viridiplantae</taxon>
        <taxon>Streptophyta</taxon>
        <taxon>Embryophyta</taxon>
        <taxon>Tracheophyta</taxon>
        <taxon>Spermatophyta</taxon>
        <taxon>Magnoliopsida</taxon>
        <taxon>eudicotyledons</taxon>
        <taxon>Gunneridae</taxon>
        <taxon>Pentapetalae</taxon>
        <taxon>rosids</taxon>
        <taxon>malvids</taxon>
        <taxon>Malvales</taxon>
        <taxon>Malvaceae</taxon>
        <taxon>Malvoideae</taxon>
        <taxon>Gossypium</taxon>
    </lineage>
</organism>
<name>A0A8J5ZP77_9ROSI</name>
<dbReference type="Proteomes" id="UP000701853">
    <property type="component" value="Chromosome 1"/>
</dbReference>
<dbReference type="GO" id="GO:0008422">
    <property type="term" value="F:beta-glucosidase activity"/>
    <property type="evidence" value="ECO:0007669"/>
    <property type="project" value="TreeGrafter"/>
</dbReference>
<dbReference type="InterPro" id="IPR006775">
    <property type="entry name" value="GH116_catalytic"/>
</dbReference>
<gene>
    <name evidence="3" type="ORF">CXB51_001243</name>
</gene>
<dbReference type="Pfam" id="PF04685">
    <property type="entry name" value="DUF608"/>
    <property type="match status" value="2"/>
</dbReference>
<keyword evidence="4" id="KW-1185">Reference proteome</keyword>
<dbReference type="SUPFAM" id="SSF48208">
    <property type="entry name" value="Six-hairpin glycosidases"/>
    <property type="match status" value="1"/>
</dbReference>
<sequence length="697" mass="78316">MEVRLKGIITLLAQIWGSFLQCRVLCQCLSWDKNNRTGMRRQGWGVRLNGEWLLREKHGSFKHLESTEEPVSSKSGSSIGAAIAAAMIVPSDAVRTVTFSWHGTALRYTKFYGTDGDAAANIAHDAILENSNWESLIEALQRPILEDKRLPEWYPVTLFNEVYYLNSGGTVWTDGSPPVRSSVSIGGSNCSLDRSELGLKSIIDTPCQNDTTTDILGWVTSILEQTMHTPNASNSAFGTNLLQEGEDNIGQFLYLEGTEYHMWNTYDVHFYASFALIMLFPKLQLSIQRDFAAAVLMHDTNKMKLLHDGQLVSRKVLGAVPHDIGIDDPWFEVNSYCLYNTNRWKDLNPKFVLQVYRDVVATGDKKFAQAVWPSVYVAMAYMDQFDKDGDGMIENEGFPDQTYDTWSVSGISAYSGGLWVAAFQAASALACKIGDKDSEDYFWYKFLKAKDVYQKLWNGSYFNYDNSGSRTSSSIQADQLAGQWCVMMDITSTFSIYFEMLLVNWNGTMYARACGLLPVVDEDKARRTLDKVYNYNVLKVKCGKRGAVNGMLPDGTVDMSSMQSREIWSGVTYAVAASMIHEGLVDMAFHTASGIFEAAWSEEGLGYSFQTPEAWNIDDQYRSLLYMRPLAIWAMQWALSTPKLPKQEPKPEVEADSVGKHHAGFSKVARLLKLPQEQESRGVLQAIFDYTCKKILT</sequence>
<feature type="signal peptide" evidence="1">
    <location>
        <begin position="1"/>
        <end position="26"/>
    </location>
</feature>
<comment type="caution">
    <text evidence="3">The sequence shown here is derived from an EMBL/GenBank/DDBJ whole genome shotgun (WGS) entry which is preliminary data.</text>
</comment>
<feature type="domain" description="Glycosyl-hydrolase family 116 catalytic region" evidence="2">
    <location>
        <begin position="250"/>
        <end position="488"/>
    </location>
</feature>
<dbReference type="PANTHER" id="PTHR12654">
    <property type="entry name" value="BILE ACID BETA-GLUCOSIDASE-RELATED"/>
    <property type="match status" value="1"/>
</dbReference>
<feature type="domain" description="Glycosyl-hydrolase family 116 catalytic region" evidence="2">
    <location>
        <begin position="506"/>
        <end position="635"/>
    </location>
</feature>
<feature type="chain" id="PRO_5035154029" description="Glycosyl-hydrolase family 116 catalytic region domain-containing protein" evidence="1">
    <location>
        <begin position="27"/>
        <end position="697"/>
    </location>
</feature>
<dbReference type="Gene3D" id="1.50.10.10">
    <property type="match status" value="1"/>
</dbReference>
<evidence type="ECO:0000313" key="3">
    <source>
        <dbReference type="EMBL" id="KAG8503277.1"/>
    </source>
</evidence>
<dbReference type="AlphaFoldDB" id="A0A8J5ZP77"/>
<dbReference type="InterPro" id="IPR012341">
    <property type="entry name" value="6hp_glycosidase-like_sf"/>
</dbReference>
<accession>A0A8J5ZP77</accession>
<evidence type="ECO:0000259" key="2">
    <source>
        <dbReference type="Pfam" id="PF04685"/>
    </source>
</evidence>
<dbReference type="InterPro" id="IPR008928">
    <property type="entry name" value="6-hairpin_glycosidase_sf"/>
</dbReference>
<dbReference type="InterPro" id="IPR052566">
    <property type="entry name" value="Non-lysos_glucosylceramidase"/>
</dbReference>
<dbReference type="PANTHER" id="PTHR12654:SF3">
    <property type="entry name" value="NON-LYSOSOMAL GLUCOSYLCERAMIDASE"/>
    <property type="match status" value="1"/>
</dbReference>
<evidence type="ECO:0000313" key="4">
    <source>
        <dbReference type="Proteomes" id="UP000701853"/>
    </source>
</evidence>
<protein>
    <recommendedName>
        <fullName evidence="2">Glycosyl-hydrolase family 116 catalytic region domain-containing protein</fullName>
    </recommendedName>
</protein>
<reference evidence="3 4" key="1">
    <citation type="journal article" date="2021" name="bioRxiv">
        <title>The Gossypium anomalum genome as a resource for cotton improvement and evolutionary analysis of hybrid incompatibility.</title>
        <authorList>
            <person name="Grover C.E."/>
            <person name="Yuan D."/>
            <person name="Arick M.A."/>
            <person name="Miller E.R."/>
            <person name="Hu G."/>
            <person name="Peterson D.G."/>
            <person name="Wendel J.F."/>
            <person name="Udall J.A."/>
        </authorList>
    </citation>
    <scope>NUCLEOTIDE SEQUENCE [LARGE SCALE GENOMIC DNA]</scope>
    <source>
        <strain evidence="3">JFW-Udall</strain>
        <tissue evidence="3">Leaf</tissue>
    </source>
</reference>
<keyword evidence="1" id="KW-0732">Signal</keyword>